<proteinExistence type="predicted"/>
<accession>A0A365K3J4</accession>
<keyword evidence="1" id="KW-0472">Membrane</keyword>
<dbReference type="AlphaFoldDB" id="A0A365K3J4"/>
<comment type="caution">
    <text evidence="2">The sequence shown here is derived from an EMBL/GenBank/DDBJ whole genome shotgun (WGS) entry which is preliminary data.</text>
</comment>
<organism evidence="2 3">
    <name type="scientific">Planococcus maitriensis</name>
    <dbReference type="NCBI Taxonomy" id="221799"/>
    <lineage>
        <taxon>Bacteria</taxon>
        <taxon>Bacillati</taxon>
        <taxon>Bacillota</taxon>
        <taxon>Bacilli</taxon>
        <taxon>Bacillales</taxon>
        <taxon>Caryophanaceae</taxon>
        <taxon>Planococcus</taxon>
    </lineage>
</organism>
<feature type="transmembrane region" description="Helical" evidence="1">
    <location>
        <begin position="96"/>
        <end position="119"/>
    </location>
</feature>
<reference evidence="2 3" key="1">
    <citation type="submission" date="2018-06" db="EMBL/GenBank/DDBJ databases">
        <title>The draft genome sequences of strains SCU63 and S1.</title>
        <authorList>
            <person name="Gan L."/>
        </authorList>
    </citation>
    <scope>NUCLEOTIDE SEQUENCE [LARGE SCALE GENOMIC DNA]</scope>
    <source>
        <strain evidence="2 3">S1</strain>
    </source>
</reference>
<evidence type="ECO:0000313" key="3">
    <source>
        <dbReference type="Proteomes" id="UP000251869"/>
    </source>
</evidence>
<feature type="transmembrane region" description="Helical" evidence="1">
    <location>
        <begin position="28"/>
        <end position="49"/>
    </location>
</feature>
<keyword evidence="1" id="KW-1133">Transmembrane helix</keyword>
<keyword evidence="3" id="KW-1185">Reference proteome</keyword>
<dbReference type="EMBL" id="QLZQ01000004">
    <property type="protein sequence ID" value="RAZ67209.1"/>
    <property type="molecule type" value="Genomic_DNA"/>
</dbReference>
<dbReference type="Proteomes" id="UP000251869">
    <property type="component" value="Unassembled WGS sequence"/>
</dbReference>
<feature type="transmembrane region" description="Helical" evidence="1">
    <location>
        <begin position="61"/>
        <end position="84"/>
    </location>
</feature>
<gene>
    <name evidence="2" type="ORF">DP119_10580</name>
</gene>
<protein>
    <submittedName>
        <fullName evidence="2">Uncharacterized protein</fullName>
    </submittedName>
</protein>
<keyword evidence="1" id="KW-0812">Transmembrane</keyword>
<sequence>MISWGTLIAGNIALIVSFRKSTTIENKALFQTSATLLFAAVMYMAHAAYDVVYPNESFEHTIGLSLGLPLAFIFFFSLMALGFMGLAEVKNAPRNLLAVTSLLSVTAIFLPFFFFILGATPLALAGWKLYKKIRK</sequence>
<evidence type="ECO:0000256" key="1">
    <source>
        <dbReference type="SAM" id="Phobius"/>
    </source>
</evidence>
<name>A0A365K3J4_9BACL</name>
<evidence type="ECO:0000313" key="2">
    <source>
        <dbReference type="EMBL" id="RAZ67209.1"/>
    </source>
</evidence>